<keyword evidence="2" id="KW-1185">Reference proteome</keyword>
<reference evidence="1" key="1">
    <citation type="submission" date="2022-07" db="EMBL/GenBank/DDBJ databases">
        <title>Genome Sequence of Physisporinus lineatus.</title>
        <authorList>
            <person name="Buettner E."/>
        </authorList>
    </citation>
    <scope>NUCLEOTIDE SEQUENCE</scope>
    <source>
        <strain evidence="1">VT162</strain>
    </source>
</reference>
<accession>A0AAD5UZ13</accession>
<comment type="caution">
    <text evidence="1">The sequence shown here is derived from an EMBL/GenBank/DDBJ whole genome shotgun (WGS) entry which is preliminary data.</text>
</comment>
<sequence length="172" mass="19725">MKPDGYDLVEGEERERHVHQLGAVIPDCLDPLRQYHIFDVEVEFRRLIVARCMQLQAPDEADVCPDARYPLTTAVGHAIGSDSHDACGSLGFFFTTEGKNNRPPLVTSRYVLLDSRHNNLFDNRDNTLPLERFVLLGRDEAFQFHLEGLEKPTNVRRVRSPSRSPRPRRCDI</sequence>
<name>A0AAD5UZ13_9APHY</name>
<dbReference type="AlphaFoldDB" id="A0AAD5UZ13"/>
<dbReference type="Proteomes" id="UP001212997">
    <property type="component" value="Unassembled WGS sequence"/>
</dbReference>
<evidence type="ECO:0000313" key="2">
    <source>
        <dbReference type="Proteomes" id="UP001212997"/>
    </source>
</evidence>
<proteinExistence type="predicted"/>
<evidence type="ECO:0000313" key="1">
    <source>
        <dbReference type="EMBL" id="KAJ3478206.1"/>
    </source>
</evidence>
<gene>
    <name evidence="1" type="ORF">NLI96_g9920</name>
</gene>
<organism evidence="1 2">
    <name type="scientific">Meripilus lineatus</name>
    <dbReference type="NCBI Taxonomy" id="2056292"/>
    <lineage>
        <taxon>Eukaryota</taxon>
        <taxon>Fungi</taxon>
        <taxon>Dikarya</taxon>
        <taxon>Basidiomycota</taxon>
        <taxon>Agaricomycotina</taxon>
        <taxon>Agaricomycetes</taxon>
        <taxon>Polyporales</taxon>
        <taxon>Meripilaceae</taxon>
        <taxon>Meripilus</taxon>
    </lineage>
</organism>
<protein>
    <submittedName>
        <fullName evidence="1">Uncharacterized protein</fullName>
    </submittedName>
</protein>
<dbReference type="EMBL" id="JANAWD010000530">
    <property type="protein sequence ID" value="KAJ3478206.1"/>
    <property type="molecule type" value="Genomic_DNA"/>
</dbReference>